<comment type="pathway">
    <text evidence="1">Cell wall biogenesis; cell wall polysaccharide biosynthesis.</text>
</comment>
<dbReference type="CDD" id="cd04186">
    <property type="entry name" value="GT_2_like_c"/>
    <property type="match status" value="1"/>
</dbReference>
<comment type="caution">
    <text evidence="6">The sequence shown here is derived from an EMBL/GenBank/DDBJ whole genome shotgun (WGS) entry which is preliminary data.</text>
</comment>
<keyword evidence="4" id="KW-0808">Transferase</keyword>
<evidence type="ECO:0000313" key="7">
    <source>
        <dbReference type="Proteomes" id="UP000095488"/>
    </source>
</evidence>
<evidence type="ECO:0000256" key="2">
    <source>
        <dbReference type="ARBA" id="ARBA00006739"/>
    </source>
</evidence>
<proteinExistence type="inferred from homology"/>
<evidence type="ECO:0000256" key="3">
    <source>
        <dbReference type="ARBA" id="ARBA00022676"/>
    </source>
</evidence>
<protein>
    <submittedName>
        <fullName evidence="6">N-glycosyltransferase</fullName>
    </submittedName>
</protein>
<feature type="domain" description="Glycosyltransferase 2-like" evidence="5">
    <location>
        <begin position="6"/>
        <end position="180"/>
    </location>
</feature>
<dbReference type="Pfam" id="PF00535">
    <property type="entry name" value="Glycos_transf_2"/>
    <property type="match status" value="1"/>
</dbReference>
<dbReference type="EMBL" id="CYZR01000003">
    <property type="protein sequence ID" value="CUN74316.1"/>
    <property type="molecule type" value="Genomic_DNA"/>
</dbReference>
<comment type="similarity">
    <text evidence="2">Belongs to the glycosyltransferase 2 family.</text>
</comment>
<evidence type="ECO:0000256" key="1">
    <source>
        <dbReference type="ARBA" id="ARBA00004776"/>
    </source>
</evidence>
<keyword evidence="7" id="KW-1185">Reference proteome</keyword>
<name>A0ABP2AQW0_SARVE</name>
<dbReference type="RefSeq" id="WP_055258189.1">
    <property type="nucleotide sequence ID" value="NZ_CABIXL010000003.1"/>
</dbReference>
<dbReference type="InterPro" id="IPR001173">
    <property type="entry name" value="Glyco_trans_2-like"/>
</dbReference>
<dbReference type="PANTHER" id="PTHR43179">
    <property type="entry name" value="RHAMNOSYLTRANSFERASE WBBL"/>
    <property type="match status" value="1"/>
</dbReference>
<organism evidence="6 7">
    <name type="scientific">Sarcina ventriculi</name>
    <name type="common">Clostridium ventriculi</name>
    <dbReference type="NCBI Taxonomy" id="1267"/>
    <lineage>
        <taxon>Bacteria</taxon>
        <taxon>Bacillati</taxon>
        <taxon>Bacillota</taxon>
        <taxon>Clostridia</taxon>
        <taxon>Eubacteriales</taxon>
        <taxon>Clostridiaceae</taxon>
        <taxon>Sarcina</taxon>
    </lineage>
</organism>
<sequence length="291" mass="34059">MKKVAIIILNYKNSKDTIECVESLEKIKYKNFEIIIVDNDSRDESIETLRSYFKDKHIVLESNKNGGFAYGNNVGIKYALDNGADYILLINNDTTVEENFLDVLVETAEKDKNIGITTGLIMNYYDRNKIWYNGGEIDWNKFYGYHLNERGNFSTVEEIKEITFATGCLMLIRKEVFETVGLLPEEYFMYYEDVDFCVMVKNNGYKIIYNSKSKIYHKVSASSGEEESPFAIEWNTRNRMKFYKKYKDLGSNKIKGVFPIFFYTTRLLKCTKYLKEKRIDKVKSLRRGIIG</sequence>
<evidence type="ECO:0000313" key="6">
    <source>
        <dbReference type="EMBL" id="CUN74316.1"/>
    </source>
</evidence>
<dbReference type="InterPro" id="IPR029044">
    <property type="entry name" value="Nucleotide-diphossugar_trans"/>
</dbReference>
<gene>
    <name evidence="6" type="ORF">ERS852473_00960</name>
</gene>
<dbReference type="SUPFAM" id="SSF53448">
    <property type="entry name" value="Nucleotide-diphospho-sugar transferases"/>
    <property type="match status" value="1"/>
</dbReference>
<evidence type="ECO:0000259" key="5">
    <source>
        <dbReference type="Pfam" id="PF00535"/>
    </source>
</evidence>
<dbReference type="Proteomes" id="UP000095488">
    <property type="component" value="Unassembled WGS sequence"/>
</dbReference>
<keyword evidence="3" id="KW-0328">Glycosyltransferase</keyword>
<dbReference type="PANTHER" id="PTHR43179:SF12">
    <property type="entry name" value="GALACTOFURANOSYLTRANSFERASE GLFT2"/>
    <property type="match status" value="1"/>
</dbReference>
<accession>A0ABP2AQW0</accession>
<dbReference type="Gene3D" id="3.90.550.10">
    <property type="entry name" value="Spore Coat Polysaccharide Biosynthesis Protein SpsA, Chain A"/>
    <property type="match status" value="1"/>
</dbReference>
<reference evidence="6 7" key="1">
    <citation type="submission" date="2015-09" db="EMBL/GenBank/DDBJ databases">
        <authorList>
            <consortium name="Pathogen Informatics"/>
            <person name="Wu L."/>
            <person name="Ma J."/>
        </authorList>
    </citation>
    <scope>NUCLEOTIDE SEQUENCE [LARGE SCALE GENOMIC DNA]</scope>
    <source>
        <strain evidence="6 7">2789STDY5834858</strain>
    </source>
</reference>
<evidence type="ECO:0000256" key="4">
    <source>
        <dbReference type="ARBA" id="ARBA00022679"/>
    </source>
</evidence>